<organism evidence="2 3">
    <name type="scientific">Centaurea solstitialis</name>
    <name type="common">yellow star-thistle</name>
    <dbReference type="NCBI Taxonomy" id="347529"/>
    <lineage>
        <taxon>Eukaryota</taxon>
        <taxon>Viridiplantae</taxon>
        <taxon>Streptophyta</taxon>
        <taxon>Embryophyta</taxon>
        <taxon>Tracheophyta</taxon>
        <taxon>Spermatophyta</taxon>
        <taxon>Magnoliopsida</taxon>
        <taxon>eudicotyledons</taxon>
        <taxon>Gunneridae</taxon>
        <taxon>Pentapetalae</taxon>
        <taxon>asterids</taxon>
        <taxon>campanulids</taxon>
        <taxon>Asterales</taxon>
        <taxon>Asteraceae</taxon>
        <taxon>Carduoideae</taxon>
        <taxon>Cardueae</taxon>
        <taxon>Centaureinae</taxon>
        <taxon>Centaurea</taxon>
    </lineage>
</organism>
<sequence length="250" mass="28531">MQFGEYGDQSFDLFSKCMNLKDLTLDRFTIWNFEFFALHNFLILQLQILTPSIPMVFNVLSKEGMNSLEKVNLCLPRPFCEKDRYAPGLLDLFHKLRSAKFLIFDTRIIEDRIRLAGELPKCQFHHGLYFHKEEEDMTMTRKYGEDIATHPRMDSQLGPDTMGGKKKGSTDKPYALAASANEGATTLQSWQQEQRAAREQALKAEMNANMAMAKSLTVVMVMGKTLTKGTYRLPNSYLLAASKQAKVDHT</sequence>
<comment type="caution">
    <text evidence="2">The sequence shown here is derived from an EMBL/GenBank/DDBJ whole genome shotgun (WGS) entry which is preliminary data.</text>
</comment>
<accession>A0AA38T2F5</accession>
<gene>
    <name evidence="2" type="ORF">OSB04_019769</name>
</gene>
<keyword evidence="3" id="KW-1185">Reference proteome</keyword>
<evidence type="ECO:0000313" key="3">
    <source>
        <dbReference type="Proteomes" id="UP001172457"/>
    </source>
</evidence>
<feature type="region of interest" description="Disordered" evidence="1">
    <location>
        <begin position="150"/>
        <end position="171"/>
    </location>
</feature>
<dbReference type="Proteomes" id="UP001172457">
    <property type="component" value="Chromosome 5"/>
</dbReference>
<evidence type="ECO:0000313" key="2">
    <source>
        <dbReference type="EMBL" id="KAJ9547226.1"/>
    </source>
</evidence>
<protein>
    <submittedName>
        <fullName evidence="2">Uncharacterized protein</fullName>
    </submittedName>
</protein>
<dbReference type="AlphaFoldDB" id="A0AA38T2F5"/>
<evidence type="ECO:0000256" key="1">
    <source>
        <dbReference type="SAM" id="MobiDB-lite"/>
    </source>
</evidence>
<reference evidence="2" key="1">
    <citation type="submission" date="2023-03" db="EMBL/GenBank/DDBJ databases">
        <title>Chromosome-scale reference genome and RAD-based genetic map of yellow starthistle (Centaurea solstitialis) reveal putative structural variation and QTLs associated with invader traits.</title>
        <authorList>
            <person name="Reatini B."/>
            <person name="Cang F.A."/>
            <person name="Jiang Q."/>
            <person name="Mckibben M.T.W."/>
            <person name="Barker M.S."/>
            <person name="Rieseberg L.H."/>
            <person name="Dlugosch K.M."/>
        </authorList>
    </citation>
    <scope>NUCLEOTIDE SEQUENCE</scope>
    <source>
        <strain evidence="2">CAN-66</strain>
        <tissue evidence="2">Leaf</tissue>
    </source>
</reference>
<name>A0AA38T2F5_9ASTR</name>
<proteinExistence type="predicted"/>
<dbReference type="EMBL" id="JARYMX010000005">
    <property type="protein sequence ID" value="KAJ9547226.1"/>
    <property type="molecule type" value="Genomic_DNA"/>
</dbReference>